<dbReference type="Pfam" id="PF00149">
    <property type="entry name" value="Metallophos"/>
    <property type="match status" value="1"/>
</dbReference>
<evidence type="ECO:0000259" key="2">
    <source>
        <dbReference type="Pfam" id="PF00149"/>
    </source>
</evidence>
<feature type="transmembrane region" description="Helical" evidence="1">
    <location>
        <begin position="5"/>
        <end position="26"/>
    </location>
</feature>
<dbReference type="SUPFAM" id="SSF56300">
    <property type="entry name" value="Metallo-dependent phosphatases"/>
    <property type="match status" value="1"/>
</dbReference>
<keyword evidence="1" id="KW-0812">Transmembrane</keyword>
<keyword evidence="1" id="KW-0472">Membrane</keyword>
<dbReference type="RefSeq" id="WP_002990480.1">
    <property type="nucleotide sequence ID" value="NZ_CP068108.1"/>
</dbReference>
<dbReference type="OrthoDB" id="356681at2"/>
<dbReference type="PANTHER" id="PTHR31302:SF0">
    <property type="entry name" value="TRANSMEMBRANE PROTEIN WITH METALLOPHOSPHOESTERASE DOMAIN"/>
    <property type="match status" value="1"/>
</dbReference>
<dbReference type="PANTHER" id="PTHR31302">
    <property type="entry name" value="TRANSMEMBRANE PROTEIN WITH METALLOPHOSPHOESTERASE DOMAIN-RELATED"/>
    <property type="match status" value="1"/>
</dbReference>
<name>A0A9Q6Z7T9_MYROD</name>
<evidence type="ECO:0000313" key="4">
    <source>
        <dbReference type="Proteomes" id="UP000596202"/>
    </source>
</evidence>
<dbReference type="InterPro" id="IPR029052">
    <property type="entry name" value="Metallo-depent_PP-like"/>
</dbReference>
<dbReference type="GO" id="GO:0016787">
    <property type="term" value="F:hydrolase activity"/>
    <property type="evidence" value="ECO:0007669"/>
    <property type="project" value="InterPro"/>
</dbReference>
<protein>
    <submittedName>
        <fullName evidence="3">Metallophosphoesterase</fullName>
    </submittedName>
</protein>
<dbReference type="EMBL" id="CP068108">
    <property type="protein sequence ID" value="QQU00762.1"/>
    <property type="molecule type" value="Genomic_DNA"/>
</dbReference>
<feature type="transmembrane region" description="Helical" evidence="1">
    <location>
        <begin position="116"/>
        <end position="135"/>
    </location>
</feature>
<sequence>MKGRLLFVGIFIAYFLANIYLGFRVYPLFDTTPWGIQVLYGVVVAFLVISPILFFTFRKRVSVPKAAILYKVGTGWLMLITYTFLLALLSDLLLLVMGDFIGKWTQSLIRLDQLQAWFIVLGTIGIAWMGNINYYRKKVVQLNLETEKPLDQPLKIVVLSDLHLGHAISRKELKRWVAFINEQEADLVLFAGDIIDNSLLPLTYYKLDELLSKIKSKHGVYACLGNHEYLANVEMSLAFLAKANITVLRDEVMNLIGGQLQLIGRDDKSNPHRKPLAELVQPDPTKIQLVLDHQPYALEAAEKQQMDFQFSGHTHRGQVWPFSWITDYLFEQSHGYVKKGNTQYYISSGLGIWGGRYRIGTQSEYVVVTLKTKDKKEKV</sequence>
<feature type="domain" description="Calcineurin-like phosphoesterase" evidence="2">
    <location>
        <begin position="154"/>
        <end position="316"/>
    </location>
</feature>
<feature type="transmembrane region" description="Helical" evidence="1">
    <location>
        <begin position="69"/>
        <end position="96"/>
    </location>
</feature>
<gene>
    <name evidence="3" type="ORF">I6I88_03065</name>
</gene>
<dbReference type="AlphaFoldDB" id="A0A9Q6Z7T9"/>
<accession>A0A9Q6Z7T9</accession>
<proteinExistence type="predicted"/>
<feature type="transmembrane region" description="Helical" evidence="1">
    <location>
        <begin position="38"/>
        <end position="57"/>
    </location>
</feature>
<dbReference type="Proteomes" id="UP000596202">
    <property type="component" value="Chromosome"/>
</dbReference>
<keyword evidence="1" id="KW-1133">Transmembrane helix</keyword>
<organism evidence="3 4">
    <name type="scientific">Myroides odoratus</name>
    <name type="common">Flavobacterium odoratum</name>
    <dbReference type="NCBI Taxonomy" id="256"/>
    <lineage>
        <taxon>Bacteria</taxon>
        <taxon>Pseudomonadati</taxon>
        <taxon>Bacteroidota</taxon>
        <taxon>Flavobacteriia</taxon>
        <taxon>Flavobacteriales</taxon>
        <taxon>Flavobacteriaceae</taxon>
        <taxon>Myroides</taxon>
    </lineage>
</organism>
<evidence type="ECO:0000256" key="1">
    <source>
        <dbReference type="SAM" id="Phobius"/>
    </source>
</evidence>
<dbReference type="Gene3D" id="3.60.21.10">
    <property type="match status" value="1"/>
</dbReference>
<dbReference type="CDD" id="cd07385">
    <property type="entry name" value="MPP_YkuE_C"/>
    <property type="match status" value="1"/>
</dbReference>
<dbReference type="InterPro" id="IPR051158">
    <property type="entry name" value="Metallophosphoesterase_sf"/>
</dbReference>
<dbReference type="GeneID" id="93526616"/>
<reference evidence="3 4" key="1">
    <citation type="submission" date="2021-01" db="EMBL/GenBank/DDBJ databases">
        <title>FDA dAtabase for Regulatory Grade micrObial Sequences (FDA-ARGOS): Supporting development and validation of Infectious Disease Dx tests.</title>
        <authorList>
            <person name="Sproer C."/>
            <person name="Gronow S."/>
            <person name="Severitt S."/>
            <person name="Schroder I."/>
            <person name="Tallon L."/>
            <person name="Sadzewicz L."/>
            <person name="Zhao X."/>
            <person name="Boylan J."/>
            <person name="Ott S."/>
            <person name="Bowen H."/>
            <person name="Vavikolanu K."/>
            <person name="Mehta A."/>
            <person name="Aluvathingal J."/>
            <person name="Nadendla S."/>
            <person name="Lowell S."/>
            <person name="Myers T."/>
            <person name="Yan Y."/>
            <person name="Sichtig H."/>
        </authorList>
    </citation>
    <scope>NUCLEOTIDE SEQUENCE [LARGE SCALE GENOMIC DNA]</scope>
    <source>
        <strain evidence="3 4">FDAARGOS_1131</strain>
    </source>
</reference>
<dbReference type="InterPro" id="IPR004843">
    <property type="entry name" value="Calcineurin-like_PHP"/>
</dbReference>
<evidence type="ECO:0000313" key="3">
    <source>
        <dbReference type="EMBL" id="QQU00762.1"/>
    </source>
</evidence>